<comment type="caution">
    <text evidence="2">The sequence shown here is derived from an EMBL/GenBank/DDBJ whole genome shotgun (WGS) entry which is preliminary data.</text>
</comment>
<proteinExistence type="predicted"/>
<evidence type="ECO:0000256" key="1">
    <source>
        <dbReference type="SAM" id="Phobius"/>
    </source>
</evidence>
<name>A0ABX2AJB3_9BACT</name>
<dbReference type="EMBL" id="JABKKF010000002">
    <property type="protein sequence ID" value="NPD91219.1"/>
    <property type="molecule type" value="Genomic_DNA"/>
</dbReference>
<feature type="transmembrane region" description="Helical" evidence="1">
    <location>
        <begin position="500"/>
        <end position="519"/>
    </location>
</feature>
<protein>
    <submittedName>
        <fullName evidence="2">Uncharacterized protein</fullName>
    </submittedName>
</protein>
<reference evidence="2 3" key="1">
    <citation type="submission" date="2020-05" db="EMBL/GenBank/DDBJ databases">
        <title>Distinct polysaccharide utilization as determinants for interspecies competition between intestinal Prevotella spp.</title>
        <authorList>
            <person name="Galvez E.J.C."/>
            <person name="Iljazovic A."/>
            <person name="Strowig T."/>
        </authorList>
    </citation>
    <scope>NUCLEOTIDE SEQUENCE [LARGE SCALE GENOMIC DNA]</scope>
    <source>
        <strain evidence="2 3">PMUR</strain>
    </source>
</reference>
<dbReference type="Proteomes" id="UP000714420">
    <property type="component" value="Unassembled WGS sequence"/>
</dbReference>
<evidence type="ECO:0000313" key="2">
    <source>
        <dbReference type="EMBL" id="NPD91219.1"/>
    </source>
</evidence>
<accession>A0ABX2AJB3</accession>
<keyword evidence="1" id="KW-0472">Membrane</keyword>
<keyword evidence="1" id="KW-0812">Transmembrane</keyword>
<dbReference type="RefSeq" id="WP_172273340.1">
    <property type="nucleotide sequence ID" value="NZ_CASGMU010000002.1"/>
</dbReference>
<sequence length="829" mass="94232">MNISLLISGNLTGFGRFFTSPAAKELLGTDKIDLDNHNHISFLGDNEKAYSITFAQRYIAISLYTRILDSFRRPGELVVTLLIPRNQIIVPNSGSSIGAVYSLLNKVCDKFFEKNFQDGMINQNPVVLGQDYYSEILDNYRLKPMNMREVNLNPSSMKKVGYVKAQETDIPKYLDTPCRENYNDHNLIIIAQSAPAGIDEEPEEVILYSIHIKNNGATLPGRVKLTSPIYKYQAQAGEKPFPIQGSYKDAVEHLLEPRITARMMPNDVVEISYNFEKEEKTVNFIFLDKNTGAPVSIDAVQPSVVIDGAKLPISSDTFTFRGSEIYVSKKIVSDNSSYTISKRSEILDLSRIGNNQDLKVYVEQGFALSMNFDRPYDIRKNVVFINKLNGQTESVEVADRKTVHLSGSVLDWEFYITSDTYCAPQQPIRIVNGKWVMPKMEEQKTNINTPQASTSIYSSNHTVAVQKKDSRHDNYSISLTGGETSDHTTSHNRKLSYKKLTMIIVPLLCILGGTGYLVLKNQGKNDNKNEGEKGIERHAYGAYICYYDNTDDESKRDTLTDTQKKQLPLIISFLKKDSNAELDKDKYSITETSMKGKNETLYLQKFTNTNINNACEDFIIRVEYVYGKDSINLVDQNIHIEKKENKNLMDTIGVNLKIFMSQLGYFEKLTEIKNKGGFAKDKDKAEFLENIQKIEANDIKNLLKQICQNIDIKREVSTLPTPNDIIEPEDLSSVDFNWDNIQKYERFAEQKLSDGKTVKQRIDALKEVKRWINDKHGAQRPRVTDLSNEQSSAIVLAFGQRNSLTIQLETKGYSFNSIAEFKKYVDSKF</sequence>
<organism evidence="2 3">
    <name type="scientific">Xylanibacter muris</name>
    <dbReference type="NCBI Taxonomy" id="2736290"/>
    <lineage>
        <taxon>Bacteria</taxon>
        <taxon>Pseudomonadati</taxon>
        <taxon>Bacteroidota</taxon>
        <taxon>Bacteroidia</taxon>
        <taxon>Bacteroidales</taxon>
        <taxon>Prevotellaceae</taxon>
        <taxon>Xylanibacter</taxon>
    </lineage>
</organism>
<evidence type="ECO:0000313" key="3">
    <source>
        <dbReference type="Proteomes" id="UP000714420"/>
    </source>
</evidence>
<gene>
    <name evidence="2" type="ORF">HPS56_02445</name>
</gene>
<keyword evidence="3" id="KW-1185">Reference proteome</keyword>
<keyword evidence="1" id="KW-1133">Transmembrane helix</keyword>